<accession>X1GW64</accession>
<sequence length="173" mass="19076">MKISRKKFLALTGLAGSSLVFPGNSILAGEVNRAGKGDVKKASITYKKIKLELGHTWTISRGSTDYKEDVFVFYEKDGITGIGEAAHMTGAGQNADRTISELKKIIPVYVDSDPFEFYELPDRVNAEIKNISPAKAALNIALFDWLGKKLNIPVHRFFGLDPNKFVYTSFSIG</sequence>
<comment type="caution">
    <text evidence="2">The sequence shown here is derived from an EMBL/GenBank/DDBJ whole genome shotgun (WGS) entry which is preliminary data.</text>
</comment>
<feature type="domain" description="Mandelate racemase/muconate lactonizing enzyme N-terminal" evidence="1">
    <location>
        <begin position="58"/>
        <end position="159"/>
    </location>
</feature>
<dbReference type="InterPro" id="IPR029017">
    <property type="entry name" value="Enolase-like_N"/>
</dbReference>
<name>X1GW64_9ZZZZ</name>
<dbReference type="AlphaFoldDB" id="X1GW64"/>
<organism evidence="2">
    <name type="scientific">marine sediment metagenome</name>
    <dbReference type="NCBI Taxonomy" id="412755"/>
    <lineage>
        <taxon>unclassified sequences</taxon>
        <taxon>metagenomes</taxon>
        <taxon>ecological metagenomes</taxon>
    </lineage>
</organism>
<evidence type="ECO:0000259" key="1">
    <source>
        <dbReference type="Pfam" id="PF02746"/>
    </source>
</evidence>
<dbReference type="Pfam" id="PF02746">
    <property type="entry name" value="MR_MLE_N"/>
    <property type="match status" value="1"/>
</dbReference>
<feature type="non-terminal residue" evidence="2">
    <location>
        <position position="173"/>
    </location>
</feature>
<dbReference type="Gene3D" id="3.30.390.10">
    <property type="entry name" value="Enolase-like, N-terminal domain"/>
    <property type="match status" value="1"/>
</dbReference>
<dbReference type="SUPFAM" id="SSF54826">
    <property type="entry name" value="Enolase N-terminal domain-like"/>
    <property type="match status" value="1"/>
</dbReference>
<protein>
    <recommendedName>
        <fullName evidence="1">Mandelate racemase/muconate lactonizing enzyme N-terminal domain-containing protein</fullName>
    </recommendedName>
</protein>
<evidence type="ECO:0000313" key="2">
    <source>
        <dbReference type="EMBL" id="GAH61407.1"/>
    </source>
</evidence>
<reference evidence="2" key="1">
    <citation type="journal article" date="2014" name="Front. Microbiol.">
        <title>High frequency of phylogenetically diverse reductive dehalogenase-homologous genes in deep subseafloor sedimentary metagenomes.</title>
        <authorList>
            <person name="Kawai M."/>
            <person name="Futagami T."/>
            <person name="Toyoda A."/>
            <person name="Takaki Y."/>
            <person name="Nishi S."/>
            <person name="Hori S."/>
            <person name="Arai W."/>
            <person name="Tsubouchi T."/>
            <person name="Morono Y."/>
            <person name="Uchiyama I."/>
            <person name="Ito T."/>
            <person name="Fujiyama A."/>
            <person name="Inagaki F."/>
            <person name="Takami H."/>
        </authorList>
    </citation>
    <scope>NUCLEOTIDE SEQUENCE</scope>
    <source>
        <strain evidence="2">Expedition CK06-06</strain>
    </source>
</reference>
<dbReference type="InterPro" id="IPR013341">
    <property type="entry name" value="Mandelate_racemase_N_dom"/>
</dbReference>
<dbReference type="EMBL" id="BARU01016528">
    <property type="protein sequence ID" value="GAH61407.1"/>
    <property type="molecule type" value="Genomic_DNA"/>
</dbReference>
<gene>
    <name evidence="2" type="ORF">S03H2_27459</name>
</gene>
<proteinExistence type="predicted"/>